<protein>
    <submittedName>
        <fullName evidence="1">Uncharacterized protein</fullName>
    </submittedName>
</protein>
<evidence type="ECO:0000313" key="2">
    <source>
        <dbReference type="Proteomes" id="UP001374535"/>
    </source>
</evidence>
<dbReference type="AlphaFoldDB" id="A0AAQ3REW2"/>
<sequence>MDFHPNPDSSLSSVEYGDFSLSSLQDFDKGIPHNIGFPTYELFSNVLNCPPLGIIPSNLFCERFKTARKFKFVKAMGISPFNWFHERSNHSKLLKLPNDIG</sequence>
<gene>
    <name evidence="1" type="ORF">V8G54_035887</name>
</gene>
<evidence type="ECO:0000313" key="1">
    <source>
        <dbReference type="EMBL" id="WVY90373.1"/>
    </source>
</evidence>
<dbReference type="Proteomes" id="UP001374535">
    <property type="component" value="Chromosome 11"/>
</dbReference>
<name>A0AAQ3REW2_VIGMU</name>
<reference evidence="1 2" key="1">
    <citation type="journal article" date="2023" name="Life. Sci Alliance">
        <title>Evolutionary insights into 3D genome organization and epigenetic landscape of Vigna mungo.</title>
        <authorList>
            <person name="Junaid A."/>
            <person name="Singh B."/>
            <person name="Bhatia S."/>
        </authorList>
    </citation>
    <scope>NUCLEOTIDE SEQUENCE [LARGE SCALE GENOMIC DNA]</scope>
    <source>
        <strain evidence="1">Urdbean</strain>
    </source>
</reference>
<organism evidence="1 2">
    <name type="scientific">Vigna mungo</name>
    <name type="common">Black gram</name>
    <name type="synonym">Phaseolus mungo</name>
    <dbReference type="NCBI Taxonomy" id="3915"/>
    <lineage>
        <taxon>Eukaryota</taxon>
        <taxon>Viridiplantae</taxon>
        <taxon>Streptophyta</taxon>
        <taxon>Embryophyta</taxon>
        <taxon>Tracheophyta</taxon>
        <taxon>Spermatophyta</taxon>
        <taxon>Magnoliopsida</taxon>
        <taxon>eudicotyledons</taxon>
        <taxon>Gunneridae</taxon>
        <taxon>Pentapetalae</taxon>
        <taxon>rosids</taxon>
        <taxon>fabids</taxon>
        <taxon>Fabales</taxon>
        <taxon>Fabaceae</taxon>
        <taxon>Papilionoideae</taxon>
        <taxon>50 kb inversion clade</taxon>
        <taxon>NPAAA clade</taxon>
        <taxon>indigoferoid/millettioid clade</taxon>
        <taxon>Phaseoleae</taxon>
        <taxon>Vigna</taxon>
    </lineage>
</organism>
<dbReference type="EMBL" id="CP144690">
    <property type="protein sequence ID" value="WVY90373.1"/>
    <property type="molecule type" value="Genomic_DNA"/>
</dbReference>
<accession>A0AAQ3REW2</accession>
<proteinExistence type="predicted"/>
<feature type="non-terminal residue" evidence="1">
    <location>
        <position position="101"/>
    </location>
</feature>
<keyword evidence="2" id="KW-1185">Reference proteome</keyword>